<evidence type="ECO:0000313" key="2">
    <source>
        <dbReference type="EMBL" id="KYN33906.1"/>
    </source>
</evidence>
<dbReference type="Proteomes" id="UP000078541">
    <property type="component" value="Unassembled WGS sequence"/>
</dbReference>
<reference evidence="2 3" key="1">
    <citation type="submission" date="2016-03" db="EMBL/GenBank/DDBJ databases">
        <title>Trachymyrmex septentrionalis WGS genome.</title>
        <authorList>
            <person name="Nygaard S."/>
            <person name="Hu H."/>
            <person name="Boomsma J."/>
            <person name="Zhang G."/>
        </authorList>
    </citation>
    <scope>NUCLEOTIDE SEQUENCE [LARGE SCALE GENOMIC DNA]</scope>
    <source>
        <strain evidence="2">Tsep2-gDNA-1</strain>
        <tissue evidence="2">Whole body</tissue>
    </source>
</reference>
<feature type="domain" description="Helix-turn-helix" evidence="1">
    <location>
        <begin position="28"/>
        <end position="60"/>
    </location>
</feature>
<dbReference type="InterPro" id="IPR058912">
    <property type="entry name" value="HTH_animal"/>
</dbReference>
<dbReference type="EMBL" id="KQ981880">
    <property type="protein sequence ID" value="KYN33906.1"/>
    <property type="molecule type" value="Genomic_DNA"/>
</dbReference>
<name>A0A195F0L7_9HYME</name>
<dbReference type="Pfam" id="PF26215">
    <property type="entry name" value="HTH_animal"/>
    <property type="match status" value="1"/>
</dbReference>
<accession>A0A195F0L7</accession>
<evidence type="ECO:0000313" key="3">
    <source>
        <dbReference type="Proteomes" id="UP000078541"/>
    </source>
</evidence>
<evidence type="ECO:0000259" key="1">
    <source>
        <dbReference type="Pfam" id="PF26215"/>
    </source>
</evidence>
<proteinExistence type="predicted"/>
<dbReference type="AlphaFoldDB" id="A0A195F0L7"/>
<keyword evidence="3" id="KW-1185">Reference proteome</keyword>
<gene>
    <name evidence="2" type="ORF">ALC56_11719</name>
</gene>
<sequence>MESEKQHFRHILLFYFFIEKVKPTYLRRYFNFLSSHPLLQKRGIIIDMTDRAFLSSDPKYR</sequence>
<organism evidence="2 3">
    <name type="scientific">Trachymyrmex septentrionalis</name>
    <dbReference type="NCBI Taxonomy" id="34720"/>
    <lineage>
        <taxon>Eukaryota</taxon>
        <taxon>Metazoa</taxon>
        <taxon>Ecdysozoa</taxon>
        <taxon>Arthropoda</taxon>
        <taxon>Hexapoda</taxon>
        <taxon>Insecta</taxon>
        <taxon>Pterygota</taxon>
        <taxon>Neoptera</taxon>
        <taxon>Endopterygota</taxon>
        <taxon>Hymenoptera</taxon>
        <taxon>Apocrita</taxon>
        <taxon>Aculeata</taxon>
        <taxon>Formicoidea</taxon>
        <taxon>Formicidae</taxon>
        <taxon>Myrmicinae</taxon>
        <taxon>Trachymyrmex</taxon>
    </lineage>
</organism>
<protein>
    <recommendedName>
        <fullName evidence="1">Helix-turn-helix domain-containing protein</fullName>
    </recommendedName>
</protein>